<accession>A0ABQ8JQK5</accession>
<evidence type="ECO:0000313" key="1">
    <source>
        <dbReference type="EMBL" id="KAH9424683.1"/>
    </source>
</evidence>
<keyword evidence="2" id="KW-1185">Reference proteome</keyword>
<comment type="caution">
    <text evidence="1">The sequence shown here is derived from an EMBL/GenBank/DDBJ whole genome shotgun (WGS) entry which is preliminary data.</text>
</comment>
<organism evidence="1 2">
    <name type="scientific">Dermatophagoides pteronyssinus</name>
    <name type="common">European house dust mite</name>
    <dbReference type="NCBI Taxonomy" id="6956"/>
    <lineage>
        <taxon>Eukaryota</taxon>
        <taxon>Metazoa</taxon>
        <taxon>Ecdysozoa</taxon>
        <taxon>Arthropoda</taxon>
        <taxon>Chelicerata</taxon>
        <taxon>Arachnida</taxon>
        <taxon>Acari</taxon>
        <taxon>Acariformes</taxon>
        <taxon>Sarcoptiformes</taxon>
        <taxon>Astigmata</taxon>
        <taxon>Psoroptidia</taxon>
        <taxon>Analgoidea</taxon>
        <taxon>Pyroglyphidae</taxon>
        <taxon>Dermatophagoidinae</taxon>
        <taxon>Dermatophagoides</taxon>
    </lineage>
</organism>
<gene>
    <name evidence="1" type="ORF">DERP_013912</name>
</gene>
<sequence>MHNNDQWFSQMTHWIFDIGVSISINITTITSSGSRESRREKNDDLKWKLKFISISFDTK</sequence>
<protein>
    <submittedName>
        <fullName evidence="1">Uncharacterized protein</fullName>
    </submittedName>
</protein>
<evidence type="ECO:0000313" key="2">
    <source>
        <dbReference type="Proteomes" id="UP000887458"/>
    </source>
</evidence>
<dbReference type="Proteomes" id="UP000887458">
    <property type="component" value="Unassembled WGS sequence"/>
</dbReference>
<dbReference type="EMBL" id="NJHN03000027">
    <property type="protein sequence ID" value="KAH9424683.1"/>
    <property type="molecule type" value="Genomic_DNA"/>
</dbReference>
<reference evidence="1 2" key="1">
    <citation type="journal article" date="2018" name="J. Allergy Clin. Immunol.">
        <title>High-quality assembly of Dermatophagoides pteronyssinus genome and transcriptome reveals a wide range of novel allergens.</title>
        <authorList>
            <person name="Liu X.Y."/>
            <person name="Yang K.Y."/>
            <person name="Wang M.Q."/>
            <person name="Kwok J.S."/>
            <person name="Zeng X."/>
            <person name="Yang Z."/>
            <person name="Xiao X.J."/>
            <person name="Lau C.P."/>
            <person name="Li Y."/>
            <person name="Huang Z.M."/>
            <person name="Ba J.G."/>
            <person name="Yim A.K."/>
            <person name="Ouyang C.Y."/>
            <person name="Ngai S.M."/>
            <person name="Chan T.F."/>
            <person name="Leung E.L."/>
            <person name="Liu L."/>
            <person name="Liu Z.G."/>
            <person name="Tsui S.K."/>
        </authorList>
    </citation>
    <scope>NUCLEOTIDE SEQUENCE [LARGE SCALE GENOMIC DNA]</scope>
    <source>
        <strain evidence="1">Derp</strain>
    </source>
</reference>
<name>A0ABQ8JQK5_DERPT</name>
<proteinExistence type="predicted"/>
<reference evidence="1 2" key="2">
    <citation type="journal article" date="2022" name="Mol. Biol. Evol.">
        <title>Comparative Genomics Reveals Insights into the Divergent Evolution of Astigmatic Mites and Household Pest Adaptations.</title>
        <authorList>
            <person name="Xiong Q."/>
            <person name="Wan A.T."/>
            <person name="Liu X."/>
            <person name="Fung C.S."/>
            <person name="Xiao X."/>
            <person name="Malainual N."/>
            <person name="Hou J."/>
            <person name="Wang L."/>
            <person name="Wang M."/>
            <person name="Yang K.Y."/>
            <person name="Cui Y."/>
            <person name="Leung E.L."/>
            <person name="Nong W."/>
            <person name="Shin S.K."/>
            <person name="Au S.W."/>
            <person name="Jeong K.Y."/>
            <person name="Chew F.T."/>
            <person name="Hui J.H."/>
            <person name="Leung T.F."/>
            <person name="Tungtrongchitr A."/>
            <person name="Zhong N."/>
            <person name="Liu Z."/>
            <person name="Tsui S.K."/>
        </authorList>
    </citation>
    <scope>NUCLEOTIDE SEQUENCE [LARGE SCALE GENOMIC DNA]</scope>
    <source>
        <strain evidence="1">Derp</strain>
    </source>
</reference>